<name>A0ABU9E9Z0_9BACT</name>
<reference evidence="3 4" key="1">
    <citation type="submission" date="2024-02" db="EMBL/GenBank/DDBJ databases">
        <title>A novel Gemmatimonadota bacterium.</title>
        <authorList>
            <person name="Du Z.-J."/>
            <person name="Ye Y.-Q."/>
        </authorList>
    </citation>
    <scope>NUCLEOTIDE SEQUENCE [LARGE SCALE GENOMIC DNA]</scope>
    <source>
        <strain evidence="3 4">DH-20</strain>
    </source>
</reference>
<dbReference type="Pfam" id="PF05229">
    <property type="entry name" value="SCPU"/>
    <property type="match status" value="2"/>
</dbReference>
<evidence type="ECO:0000259" key="2">
    <source>
        <dbReference type="Pfam" id="PF05229"/>
    </source>
</evidence>
<evidence type="ECO:0000313" key="3">
    <source>
        <dbReference type="EMBL" id="MEK9501366.1"/>
    </source>
</evidence>
<proteinExistence type="predicted"/>
<sequence>MKRAWLIGLGLLGFGTLPAEARAQLPFDCSYTVSPVLDFGAGTGLPTAQVDAVATVQVTCASLLNLARLRVCLSIPEGTGGVSVADRRMVLADRSIGYQLYRDSGRSVVWGTFGDALPVDFSFSVLNLPQSRTVTVYGRLPSGQSGQTVGDYASSLTPIVARRQSYSLLFGSAPSCSGVTGDPETLDPIEVEYAVEPSCSVTAQPLDFGTVAGVLVARTATSNLSVTCTEGGAWSIGLDGGTTTGDVTDRRMELGSGETLLYELYRDAGHTLPWGTLPAVRVDGTGTGVAQSVPLYGLVPAQGLRPIGTYSDRVTVTVYY</sequence>
<feature type="chain" id="PRO_5046827818" evidence="1">
    <location>
        <begin position="22"/>
        <end position="320"/>
    </location>
</feature>
<accession>A0ABU9E9Z0</accession>
<keyword evidence="1" id="KW-0732">Signal</keyword>
<evidence type="ECO:0000313" key="4">
    <source>
        <dbReference type="Proteomes" id="UP001484239"/>
    </source>
</evidence>
<protein>
    <submittedName>
        <fullName evidence="3">Spore coat U domain-containing protein</fullName>
    </submittedName>
</protein>
<dbReference type="InterPro" id="IPR053167">
    <property type="entry name" value="Spore_coat_component"/>
</dbReference>
<keyword evidence="4" id="KW-1185">Reference proteome</keyword>
<dbReference type="Proteomes" id="UP001484239">
    <property type="component" value="Unassembled WGS sequence"/>
</dbReference>
<feature type="domain" description="Spore coat protein U/FanG" evidence="2">
    <location>
        <begin position="20"/>
        <end position="157"/>
    </location>
</feature>
<gene>
    <name evidence="3" type="ORF">WI372_10300</name>
</gene>
<dbReference type="EMBL" id="JBBHLI010000005">
    <property type="protein sequence ID" value="MEK9501366.1"/>
    <property type="molecule type" value="Genomic_DNA"/>
</dbReference>
<feature type="signal peptide" evidence="1">
    <location>
        <begin position="1"/>
        <end position="21"/>
    </location>
</feature>
<comment type="caution">
    <text evidence="3">The sequence shown here is derived from an EMBL/GenBank/DDBJ whole genome shotgun (WGS) entry which is preliminary data.</text>
</comment>
<feature type="domain" description="Spore coat protein U/FanG" evidence="2">
    <location>
        <begin position="189"/>
        <end position="317"/>
    </location>
</feature>
<dbReference type="InterPro" id="IPR007893">
    <property type="entry name" value="Spore_coat_U/FanG"/>
</dbReference>
<dbReference type="RefSeq" id="WP_405275878.1">
    <property type="nucleotide sequence ID" value="NZ_CP144380.1"/>
</dbReference>
<evidence type="ECO:0000256" key="1">
    <source>
        <dbReference type="SAM" id="SignalP"/>
    </source>
</evidence>
<dbReference type="PANTHER" id="PTHR37089">
    <property type="entry name" value="PROTEIN U-RELATED"/>
    <property type="match status" value="1"/>
</dbReference>
<organism evidence="3 4">
    <name type="scientific">Gaopeijia maritima</name>
    <dbReference type="NCBI Taxonomy" id="3119007"/>
    <lineage>
        <taxon>Bacteria</taxon>
        <taxon>Pseudomonadati</taxon>
        <taxon>Gemmatimonadota</taxon>
        <taxon>Longimicrobiia</taxon>
        <taxon>Gaopeijiales</taxon>
        <taxon>Gaopeijiaceae</taxon>
        <taxon>Gaopeijia</taxon>
    </lineage>
</organism>
<dbReference type="SMART" id="SM00972">
    <property type="entry name" value="SCPU"/>
    <property type="match status" value="2"/>
</dbReference>